<dbReference type="EMBL" id="JBHUFD010000001">
    <property type="protein sequence ID" value="MFD1871726.1"/>
    <property type="molecule type" value="Genomic_DNA"/>
</dbReference>
<dbReference type="PROSITE" id="PS51000">
    <property type="entry name" value="HTH_DEOR_2"/>
    <property type="match status" value="1"/>
</dbReference>
<evidence type="ECO:0000259" key="3">
    <source>
        <dbReference type="PROSITE" id="PS51000"/>
    </source>
</evidence>
<dbReference type="SMART" id="SM00420">
    <property type="entry name" value="HTH_DEOR"/>
    <property type="match status" value="1"/>
</dbReference>
<organism evidence="4 5">
    <name type="scientific">Hymenobacter bucti</name>
    <dbReference type="NCBI Taxonomy" id="1844114"/>
    <lineage>
        <taxon>Bacteria</taxon>
        <taxon>Pseudomonadati</taxon>
        <taxon>Bacteroidota</taxon>
        <taxon>Cytophagia</taxon>
        <taxon>Cytophagales</taxon>
        <taxon>Hymenobacteraceae</taxon>
        <taxon>Hymenobacter</taxon>
    </lineage>
</organism>
<dbReference type="InterPro" id="IPR001034">
    <property type="entry name" value="DeoR_HTH"/>
</dbReference>
<gene>
    <name evidence="4" type="ORF">ACFSDX_04770</name>
</gene>
<dbReference type="SMART" id="SM01134">
    <property type="entry name" value="DeoRC"/>
    <property type="match status" value="1"/>
</dbReference>
<dbReference type="InterPro" id="IPR014036">
    <property type="entry name" value="DeoR-like_C"/>
</dbReference>
<dbReference type="Pfam" id="PF08220">
    <property type="entry name" value="HTH_DeoR"/>
    <property type="match status" value="1"/>
</dbReference>
<comment type="caution">
    <text evidence="4">The sequence shown here is derived from an EMBL/GenBank/DDBJ whole genome shotgun (WGS) entry which is preliminary data.</text>
</comment>
<feature type="domain" description="HTH deoR-type" evidence="3">
    <location>
        <begin position="3"/>
        <end position="58"/>
    </location>
</feature>
<name>A0ABW4QQ67_9BACT</name>
<dbReference type="PANTHER" id="PTHR30363">
    <property type="entry name" value="HTH-TYPE TRANSCRIPTIONAL REGULATOR SRLR-RELATED"/>
    <property type="match status" value="1"/>
</dbReference>
<dbReference type="SUPFAM" id="SSF46785">
    <property type="entry name" value="Winged helix' DNA-binding domain"/>
    <property type="match status" value="1"/>
</dbReference>
<keyword evidence="1" id="KW-0805">Transcription regulation</keyword>
<dbReference type="InterPro" id="IPR037171">
    <property type="entry name" value="NagB/RpiA_transferase-like"/>
</dbReference>
<dbReference type="PANTHER" id="PTHR30363:SF44">
    <property type="entry name" value="AGA OPERON TRANSCRIPTIONAL REPRESSOR-RELATED"/>
    <property type="match status" value="1"/>
</dbReference>
<accession>A0ABW4QQ67</accession>
<dbReference type="Proteomes" id="UP001597197">
    <property type="component" value="Unassembled WGS sequence"/>
</dbReference>
<evidence type="ECO:0000256" key="2">
    <source>
        <dbReference type="ARBA" id="ARBA00023163"/>
    </source>
</evidence>
<keyword evidence="5" id="KW-1185">Reference proteome</keyword>
<evidence type="ECO:0000256" key="1">
    <source>
        <dbReference type="ARBA" id="ARBA00023015"/>
    </source>
</evidence>
<dbReference type="RefSeq" id="WP_382312043.1">
    <property type="nucleotide sequence ID" value="NZ_JBHUFD010000001.1"/>
</dbReference>
<dbReference type="SUPFAM" id="SSF100950">
    <property type="entry name" value="NagB/RpiA/CoA transferase-like"/>
    <property type="match status" value="1"/>
</dbReference>
<keyword evidence="2" id="KW-0804">Transcription</keyword>
<dbReference type="PRINTS" id="PR00037">
    <property type="entry name" value="HTHLACR"/>
</dbReference>
<proteinExistence type="predicted"/>
<dbReference type="Pfam" id="PF00455">
    <property type="entry name" value="DeoRC"/>
    <property type="match status" value="1"/>
</dbReference>
<evidence type="ECO:0000313" key="4">
    <source>
        <dbReference type="EMBL" id="MFD1871726.1"/>
    </source>
</evidence>
<evidence type="ECO:0000313" key="5">
    <source>
        <dbReference type="Proteomes" id="UP001597197"/>
    </source>
</evidence>
<dbReference type="InterPro" id="IPR036390">
    <property type="entry name" value="WH_DNA-bd_sf"/>
</dbReference>
<sequence length="250" mass="27054">MNFQLRKHYILSVLERERSLVASDVAQHLQTNPITIRRDLAQLASQGLLVRTHGGAVLPSVARHPVAFARKAAVNLSQKEYICRLAAEHIAEGDTIFIDCGSTTFPLCALIRHLKIRVLTNSLPVLFELVGSAVQVVIAGGEVDAERQAVHGALAVEHLGRYAVDKAFLGVDGLSVRRGLSANSELEATISRAVLAAAQHAFLLCDSSKLEQDKYLQFAPLSAIGTLVTDQQAAPHVLAQYREAGVRVLN</sequence>
<dbReference type="GO" id="GO:0003677">
    <property type="term" value="F:DNA binding"/>
    <property type="evidence" value="ECO:0007669"/>
    <property type="project" value="UniProtKB-KW"/>
</dbReference>
<reference evidence="5" key="1">
    <citation type="journal article" date="2019" name="Int. J. Syst. Evol. Microbiol.">
        <title>The Global Catalogue of Microorganisms (GCM) 10K type strain sequencing project: providing services to taxonomists for standard genome sequencing and annotation.</title>
        <authorList>
            <consortium name="The Broad Institute Genomics Platform"/>
            <consortium name="The Broad Institute Genome Sequencing Center for Infectious Disease"/>
            <person name="Wu L."/>
            <person name="Ma J."/>
        </authorList>
    </citation>
    <scope>NUCLEOTIDE SEQUENCE [LARGE SCALE GENOMIC DNA]</scope>
    <source>
        <strain evidence="5">CGMCC 1.15795</strain>
    </source>
</reference>
<dbReference type="Gene3D" id="3.40.50.1360">
    <property type="match status" value="1"/>
</dbReference>
<keyword evidence="4" id="KW-0238">DNA-binding</keyword>
<protein>
    <submittedName>
        <fullName evidence="4">DeoR/GlpR family DNA-binding transcription regulator</fullName>
    </submittedName>
</protein>
<dbReference type="InterPro" id="IPR050313">
    <property type="entry name" value="Carb_Metab_HTH_regulators"/>
</dbReference>